<dbReference type="InterPro" id="IPR038488">
    <property type="entry name" value="Integrase_DNA-bd_sf"/>
</dbReference>
<gene>
    <name evidence="6" type="ORF">H2509_13015</name>
</gene>
<dbReference type="PROSITE" id="PS51898">
    <property type="entry name" value="TYR_RECOMBINASE"/>
    <property type="match status" value="1"/>
</dbReference>
<dbReference type="SUPFAM" id="SSF56349">
    <property type="entry name" value="DNA breaking-rejoining enzymes"/>
    <property type="match status" value="1"/>
</dbReference>
<name>A0A839AFZ3_9HYPH</name>
<dbReference type="GO" id="GO:0003677">
    <property type="term" value="F:DNA binding"/>
    <property type="evidence" value="ECO:0007669"/>
    <property type="project" value="UniProtKB-KW"/>
</dbReference>
<dbReference type="InterPro" id="IPR025166">
    <property type="entry name" value="Integrase_DNA_bind_dom"/>
</dbReference>
<sequence>MPKGAHPKNALTAVKVRNENKPGRYADGNGLYLVVDPSGAKRWLLRTVVHGRRRDIGLGSLRLISLAQAREQAQEMRHIARSGGDPLVERRKQNQTIPSFEEAALLVHESYRGSWRNQKHRQQWINTLKQHVFPVFGSKRVDQVEPANVLHALSQIWLTKPETARRVKQRIGTILDWAKASGFRDGENPAAGVIKGLPKQPAKQRHHAALPYRQIEGFVKELRSSDVSPTTRLAFEFLILTACRTSEVLKARWDEIDFDAKIWTVPSDRMKGSREHRVPLSDRCLAILREARLLAGDSPYLFPGRSANKPLSNMVFLMVLRRMEREATAHGFRSTFRDWASECTGFPRDVCEMALAHTIPNKAEAAYRRGDLLEKRRELMEAWANFCEAASDNVVPMRV</sequence>
<dbReference type="Proteomes" id="UP000541109">
    <property type="component" value="Unassembled WGS sequence"/>
</dbReference>
<reference evidence="6 7" key="1">
    <citation type="submission" date="2020-07" db="EMBL/GenBank/DDBJ databases">
        <title>Stappia sp., F7233, whole genome shotgun sequencing project.</title>
        <authorList>
            <person name="Jiang S."/>
            <person name="Liu Z.W."/>
            <person name="Du Z.J."/>
        </authorList>
    </citation>
    <scope>NUCLEOTIDE SEQUENCE [LARGE SCALE GENOMIC DNA]</scope>
    <source>
        <strain evidence="6 7">F7233</strain>
    </source>
</reference>
<evidence type="ECO:0000313" key="7">
    <source>
        <dbReference type="Proteomes" id="UP000541109"/>
    </source>
</evidence>
<keyword evidence="3" id="KW-0238">DNA-binding</keyword>
<comment type="caution">
    <text evidence="6">The sequence shown here is derived from an EMBL/GenBank/DDBJ whole genome shotgun (WGS) entry which is preliminary data.</text>
</comment>
<dbReference type="CDD" id="cd00801">
    <property type="entry name" value="INT_P4_C"/>
    <property type="match status" value="1"/>
</dbReference>
<evidence type="ECO:0000313" key="6">
    <source>
        <dbReference type="EMBL" id="MBA5778045.1"/>
    </source>
</evidence>
<evidence type="ECO:0000256" key="2">
    <source>
        <dbReference type="ARBA" id="ARBA00022908"/>
    </source>
</evidence>
<evidence type="ECO:0000256" key="4">
    <source>
        <dbReference type="ARBA" id="ARBA00023172"/>
    </source>
</evidence>
<dbReference type="InterPro" id="IPR010998">
    <property type="entry name" value="Integrase_recombinase_N"/>
</dbReference>
<dbReference type="GO" id="GO:0006310">
    <property type="term" value="P:DNA recombination"/>
    <property type="evidence" value="ECO:0007669"/>
    <property type="project" value="UniProtKB-KW"/>
</dbReference>
<accession>A0A839AFZ3</accession>
<feature type="domain" description="Tyr recombinase" evidence="5">
    <location>
        <begin position="205"/>
        <end position="380"/>
    </location>
</feature>
<protein>
    <submittedName>
        <fullName evidence="6">Tyrosine-type recombinase/integrase</fullName>
    </submittedName>
</protein>
<dbReference type="Gene3D" id="1.10.443.10">
    <property type="entry name" value="Intergrase catalytic core"/>
    <property type="match status" value="1"/>
</dbReference>
<dbReference type="Gene3D" id="1.10.150.130">
    <property type="match status" value="1"/>
</dbReference>
<organism evidence="6 7">
    <name type="scientific">Stappia albiluteola</name>
    <dbReference type="NCBI Taxonomy" id="2758565"/>
    <lineage>
        <taxon>Bacteria</taxon>
        <taxon>Pseudomonadati</taxon>
        <taxon>Pseudomonadota</taxon>
        <taxon>Alphaproteobacteria</taxon>
        <taxon>Hyphomicrobiales</taxon>
        <taxon>Stappiaceae</taxon>
        <taxon>Stappia</taxon>
    </lineage>
</organism>
<dbReference type="PANTHER" id="PTHR30629">
    <property type="entry name" value="PROPHAGE INTEGRASE"/>
    <property type="match status" value="1"/>
</dbReference>
<evidence type="ECO:0000256" key="1">
    <source>
        <dbReference type="ARBA" id="ARBA00008857"/>
    </source>
</evidence>
<dbReference type="EMBL" id="JACFXV010000054">
    <property type="protein sequence ID" value="MBA5778045.1"/>
    <property type="molecule type" value="Genomic_DNA"/>
</dbReference>
<dbReference type="PANTHER" id="PTHR30629:SF2">
    <property type="entry name" value="PROPHAGE INTEGRASE INTS-RELATED"/>
    <property type="match status" value="1"/>
</dbReference>
<dbReference type="AlphaFoldDB" id="A0A839AFZ3"/>
<dbReference type="InterPro" id="IPR002104">
    <property type="entry name" value="Integrase_catalytic"/>
</dbReference>
<proteinExistence type="inferred from homology"/>
<keyword evidence="7" id="KW-1185">Reference proteome</keyword>
<dbReference type="GO" id="GO:0015074">
    <property type="term" value="P:DNA integration"/>
    <property type="evidence" value="ECO:0007669"/>
    <property type="project" value="UniProtKB-KW"/>
</dbReference>
<evidence type="ECO:0000256" key="3">
    <source>
        <dbReference type="ARBA" id="ARBA00023125"/>
    </source>
</evidence>
<keyword evidence="4" id="KW-0233">DNA recombination</keyword>
<dbReference type="InterPro" id="IPR053876">
    <property type="entry name" value="Phage_int_M"/>
</dbReference>
<dbReference type="InterPro" id="IPR011010">
    <property type="entry name" value="DNA_brk_join_enz"/>
</dbReference>
<keyword evidence="2" id="KW-0229">DNA integration</keyword>
<dbReference type="Pfam" id="PF22022">
    <property type="entry name" value="Phage_int_M"/>
    <property type="match status" value="1"/>
</dbReference>
<dbReference type="Pfam" id="PF00589">
    <property type="entry name" value="Phage_integrase"/>
    <property type="match status" value="1"/>
</dbReference>
<dbReference type="Pfam" id="PF13356">
    <property type="entry name" value="Arm-DNA-bind_3"/>
    <property type="match status" value="1"/>
</dbReference>
<comment type="similarity">
    <text evidence="1">Belongs to the 'phage' integrase family.</text>
</comment>
<dbReference type="Gene3D" id="3.30.160.390">
    <property type="entry name" value="Integrase, DNA-binding domain"/>
    <property type="match status" value="1"/>
</dbReference>
<evidence type="ECO:0000259" key="5">
    <source>
        <dbReference type="PROSITE" id="PS51898"/>
    </source>
</evidence>
<dbReference type="InterPro" id="IPR013762">
    <property type="entry name" value="Integrase-like_cat_sf"/>
</dbReference>
<dbReference type="InterPro" id="IPR050808">
    <property type="entry name" value="Phage_Integrase"/>
</dbReference>